<dbReference type="InterPro" id="IPR029787">
    <property type="entry name" value="Nucleotide_cyclase"/>
</dbReference>
<dbReference type="STRING" id="695939.SAMN00790413_03360"/>
<dbReference type="PROSITE" id="PS50887">
    <property type="entry name" value="GGDEF"/>
    <property type="match status" value="1"/>
</dbReference>
<dbReference type="SUPFAM" id="SSF55073">
    <property type="entry name" value="Nucleotide cyclase"/>
    <property type="match status" value="1"/>
</dbReference>
<dbReference type="Gene3D" id="3.30.70.270">
    <property type="match status" value="1"/>
</dbReference>
<gene>
    <name evidence="2" type="ORF">SAMN00790413_03360</name>
</gene>
<dbReference type="NCBIfam" id="TIGR00254">
    <property type="entry name" value="GGDEF"/>
    <property type="match status" value="1"/>
</dbReference>
<organism evidence="2 3">
    <name type="scientific">Deinococcus hopiensis KR-140</name>
    <dbReference type="NCBI Taxonomy" id="695939"/>
    <lineage>
        <taxon>Bacteria</taxon>
        <taxon>Thermotogati</taxon>
        <taxon>Deinococcota</taxon>
        <taxon>Deinococci</taxon>
        <taxon>Deinococcales</taxon>
        <taxon>Deinococcaceae</taxon>
        <taxon>Deinococcus</taxon>
    </lineage>
</organism>
<dbReference type="InterPro" id="IPR052163">
    <property type="entry name" value="DGC-Regulatory_Protein"/>
</dbReference>
<dbReference type="InterPro" id="IPR000160">
    <property type="entry name" value="GGDEF_dom"/>
</dbReference>
<dbReference type="InterPro" id="IPR019734">
    <property type="entry name" value="TPR_rpt"/>
</dbReference>
<keyword evidence="3" id="KW-1185">Reference proteome</keyword>
<feature type="domain" description="GGDEF" evidence="1">
    <location>
        <begin position="420"/>
        <end position="553"/>
    </location>
</feature>
<name>A0A1W1UW56_9DEIO</name>
<dbReference type="EMBL" id="FWWU01000008">
    <property type="protein sequence ID" value="SMB85322.1"/>
    <property type="molecule type" value="Genomic_DNA"/>
</dbReference>
<dbReference type="Gene3D" id="1.25.40.10">
    <property type="entry name" value="Tetratricopeptide repeat domain"/>
    <property type="match status" value="2"/>
</dbReference>
<dbReference type="InterPro" id="IPR011990">
    <property type="entry name" value="TPR-like_helical_dom_sf"/>
</dbReference>
<dbReference type="AlphaFoldDB" id="A0A1W1UW56"/>
<dbReference type="Proteomes" id="UP000192582">
    <property type="component" value="Unassembled WGS sequence"/>
</dbReference>
<dbReference type="PANTHER" id="PTHR46663">
    <property type="entry name" value="DIGUANYLATE CYCLASE DGCT-RELATED"/>
    <property type="match status" value="1"/>
</dbReference>
<dbReference type="SMART" id="SM00267">
    <property type="entry name" value="GGDEF"/>
    <property type="match status" value="1"/>
</dbReference>
<dbReference type="Pfam" id="PF13424">
    <property type="entry name" value="TPR_12"/>
    <property type="match status" value="1"/>
</dbReference>
<reference evidence="2 3" key="1">
    <citation type="submission" date="2017-04" db="EMBL/GenBank/DDBJ databases">
        <authorList>
            <person name="Afonso C.L."/>
            <person name="Miller P.J."/>
            <person name="Scott M.A."/>
            <person name="Spackman E."/>
            <person name="Goraichik I."/>
            <person name="Dimitrov K.M."/>
            <person name="Suarez D.L."/>
            <person name="Swayne D.E."/>
        </authorList>
    </citation>
    <scope>NUCLEOTIDE SEQUENCE [LARGE SCALE GENOMIC DNA]</scope>
    <source>
        <strain evidence="2 3">KR-140</strain>
    </source>
</reference>
<evidence type="ECO:0000313" key="2">
    <source>
        <dbReference type="EMBL" id="SMB85322.1"/>
    </source>
</evidence>
<evidence type="ECO:0000313" key="3">
    <source>
        <dbReference type="Proteomes" id="UP000192582"/>
    </source>
</evidence>
<dbReference type="Pfam" id="PF00990">
    <property type="entry name" value="GGDEF"/>
    <property type="match status" value="1"/>
</dbReference>
<dbReference type="InterPro" id="IPR043128">
    <property type="entry name" value="Rev_trsase/Diguanyl_cyclase"/>
</dbReference>
<dbReference type="SUPFAM" id="SSF48452">
    <property type="entry name" value="TPR-like"/>
    <property type="match status" value="2"/>
</dbReference>
<dbReference type="SMART" id="SM00028">
    <property type="entry name" value="TPR"/>
    <property type="match status" value="5"/>
</dbReference>
<dbReference type="CDD" id="cd01949">
    <property type="entry name" value="GGDEF"/>
    <property type="match status" value="1"/>
</dbReference>
<proteinExistence type="predicted"/>
<accession>A0A1W1UW56</accession>
<dbReference type="PANTHER" id="PTHR46663:SF2">
    <property type="entry name" value="GGDEF DOMAIN-CONTAINING PROTEIN"/>
    <property type="match status" value="1"/>
</dbReference>
<protein>
    <submittedName>
        <fullName evidence="2">Diguanylate cyclase (GGDEF) domain-containing protein</fullName>
    </submittedName>
</protein>
<dbReference type="FunFam" id="3.30.70.270:FF:000001">
    <property type="entry name" value="Diguanylate cyclase domain protein"/>
    <property type="match status" value="1"/>
</dbReference>
<evidence type="ECO:0000259" key="1">
    <source>
        <dbReference type="PROSITE" id="PS50887"/>
    </source>
</evidence>
<sequence length="556" mass="60731">MQELCDGSSPSLLDMVSASPSPRASAFQVRLAEIDPLVVSDAPLAAQLAAEVAQEARGAGDSWAEGQALCLQAGVLYFQANHEAAEATYWSAHRLAQRTGDRKLEARAVNGLGLVAHQRADYAGELELYLQSLHLAQAADDEVGQGRALSNIGVLRAKLGDHAEALRVHQEAAEVAERGGDPTSLSSARVNIVVDYHMLGNHTTALAVAEHHLPEIRRAGLRQHEVVLRSFCARSLLELERTEEALMLAGETLTLAEEIGERNYACSLLLTLGRVHLRQGHGTLALPLVQRALALATEFHIKTVEVEAHAALADLYEAQGEGMLALQHLRAHHELERLIHTENVDRKTRMLTAQFQMETLKREAEMQRLRSERLSQDNSALRQDRELLAHRAAHDTLTGLANRAHFQAEAEQALRERGDGQVAVLFIDLDRFKVINDTLGHDAGDELLRQMASRLKTSVRRDDLVARLGGDEFTVLLRHLRSAPDAGRVGRKLLEALAVPFTLGNREVEVTASIGIAVAPGDGESLETLQQRADEAMYRVKHGGKNGVGAFSDDPS</sequence>